<gene>
    <name evidence="2" type="ORF">C1H46_005938</name>
</gene>
<organism evidence="2 3">
    <name type="scientific">Malus baccata</name>
    <name type="common">Siberian crab apple</name>
    <name type="synonym">Pyrus baccata</name>
    <dbReference type="NCBI Taxonomy" id="106549"/>
    <lineage>
        <taxon>Eukaryota</taxon>
        <taxon>Viridiplantae</taxon>
        <taxon>Streptophyta</taxon>
        <taxon>Embryophyta</taxon>
        <taxon>Tracheophyta</taxon>
        <taxon>Spermatophyta</taxon>
        <taxon>Magnoliopsida</taxon>
        <taxon>eudicotyledons</taxon>
        <taxon>Gunneridae</taxon>
        <taxon>Pentapetalae</taxon>
        <taxon>rosids</taxon>
        <taxon>fabids</taxon>
        <taxon>Rosales</taxon>
        <taxon>Rosaceae</taxon>
        <taxon>Amygdaloideae</taxon>
        <taxon>Maleae</taxon>
        <taxon>Malus</taxon>
    </lineage>
</organism>
<dbReference type="AlphaFoldDB" id="A0A540NCZ2"/>
<comment type="caution">
    <text evidence="2">The sequence shown here is derived from an EMBL/GenBank/DDBJ whole genome shotgun (WGS) entry which is preliminary data.</text>
</comment>
<dbReference type="EMBL" id="VIEB01000071">
    <property type="protein sequence ID" value="TQE08463.1"/>
    <property type="molecule type" value="Genomic_DNA"/>
</dbReference>
<feature type="compositionally biased region" description="Polar residues" evidence="1">
    <location>
        <begin position="11"/>
        <end position="24"/>
    </location>
</feature>
<feature type="compositionally biased region" description="Low complexity" evidence="1">
    <location>
        <begin position="33"/>
        <end position="62"/>
    </location>
</feature>
<feature type="compositionally biased region" description="Basic residues" evidence="1">
    <location>
        <begin position="1"/>
        <end position="10"/>
    </location>
</feature>
<name>A0A540NCZ2_MALBA</name>
<evidence type="ECO:0000313" key="3">
    <source>
        <dbReference type="Proteomes" id="UP000315295"/>
    </source>
</evidence>
<sequence length="196" mass="20928">MLHLITRRRSVSNTAPALSASTVPGVSAPLIGEPTPLTEATPTASQVPVSSTSSVSVQPLSARRPHRRRREPEPYDHSSSSSRVEGGDSQPAKKNTRGPNRMLNEAQSNTEVLDQKLGRCHGKVVRCMGKAGVRETGASSSRSSTVEVNSLKEEVTTLRGQLVAQNERMNMIVQALAMSGLQIPMPEPNLAPPSTS</sequence>
<accession>A0A540NCZ2</accession>
<proteinExistence type="predicted"/>
<reference evidence="2 3" key="1">
    <citation type="journal article" date="2019" name="G3 (Bethesda)">
        <title>Sequencing of a Wild Apple (Malus baccata) Genome Unravels the Differences Between Cultivated and Wild Apple Species Regarding Disease Resistance and Cold Tolerance.</title>
        <authorList>
            <person name="Chen X."/>
        </authorList>
    </citation>
    <scope>NUCLEOTIDE SEQUENCE [LARGE SCALE GENOMIC DNA]</scope>
    <source>
        <strain evidence="3">cv. Shandingzi</strain>
        <tissue evidence="2">Leaves</tissue>
    </source>
</reference>
<feature type="region of interest" description="Disordered" evidence="1">
    <location>
        <begin position="1"/>
        <end position="106"/>
    </location>
</feature>
<protein>
    <submittedName>
        <fullName evidence="2">Uncharacterized protein</fullName>
    </submittedName>
</protein>
<evidence type="ECO:0000256" key="1">
    <source>
        <dbReference type="SAM" id="MobiDB-lite"/>
    </source>
</evidence>
<evidence type="ECO:0000313" key="2">
    <source>
        <dbReference type="EMBL" id="TQE08463.1"/>
    </source>
</evidence>
<dbReference type="Proteomes" id="UP000315295">
    <property type="component" value="Unassembled WGS sequence"/>
</dbReference>
<keyword evidence="3" id="KW-1185">Reference proteome</keyword>